<dbReference type="OrthoDB" id="7859251at2"/>
<organism evidence="1 2">
    <name type="scientific">Cereibacter sphaeroides (strain ATCC 17023 / DSM 158 / JCM 6121 / CCUG 31486 / LMG 2827 / NBRC 12203 / NCIMB 8253 / ATH 2.4.1.)</name>
    <name type="common">Rhodobacter sphaeroides</name>
    <dbReference type="NCBI Taxonomy" id="272943"/>
    <lineage>
        <taxon>Bacteria</taxon>
        <taxon>Pseudomonadati</taxon>
        <taxon>Pseudomonadota</taxon>
        <taxon>Alphaproteobacteria</taxon>
        <taxon>Rhodobacterales</taxon>
        <taxon>Paracoccaceae</taxon>
        <taxon>Cereibacter</taxon>
    </lineage>
</organism>
<dbReference type="STRING" id="272943.RSP_2339"/>
<protein>
    <submittedName>
        <fullName evidence="1">Uncharacterized protein</fullName>
    </submittedName>
</protein>
<sequence length="192" mass="21114">MALLSVASRPVPPCAAEDAVEMSTRAAVHEVVIAGLDLVEAALNGNLYPQAASLIRQEIEAVEVVRGLRQKRQEKNRTPRLKALRHLGRDYKMLTDLAHVTGFDLLRHLALQEDGMVHFRRHKAMARHLLGLHIFALAGISLDVSHLRPFSPTSFLSPLEDELIAGVMGVLAAEGLAVVKWQAPPFCPDQIQ</sequence>
<evidence type="ECO:0000313" key="1">
    <source>
        <dbReference type="EMBL" id="ABA78495.1"/>
    </source>
</evidence>
<dbReference type="AlphaFoldDB" id="Q3J3Y9"/>
<evidence type="ECO:0000313" key="2">
    <source>
        <dbReference type="Proteomes" id="UP000002703"/>
    </source>
</evidence>
<dbReference type="EMBL" id="CP000143">
    <property type="protein sequence ID" value="ABA78495.1"/>
    <property type="molecule type" value="Genomic_DNA"/>
</dbReference>
<keyword evidence="2" id="KW-1185">Reference proteome</keyword>
<proteinExistence type="predicted"/>
<dbReference type="EnsemblBacteria" id="ABA78495">
    <property type="protein sequence ID" value="ABA78495"/>
    <property type="gene ID" value="RSP_2339"/>
</dbReference>
<name>Q3J3Y9_CERS4</name>
<accession>Q3J3Y9</accession>
<dbReference type="PATRIC" id="fig|272943.9.peg.1253"/>
<dbReference type="Proteomes" id="UP000002703">
    <property type="component" value="Chromosome 1"/>
</dbReference>
<gene>
    <name evidence="1" type="ORF">RSP_2339</name>
</gene>
<dbReference type="KEGG" id="rsp:RSP_2339"/>
<reference evidence="2" key="1">
    <citation type="submission" date="2005-09" db="EMBL/GenBank/DDBJ databases">
        <title>Complete sequence of chromosome 1 of Rhodobacter sphaeroides 2.4.1.</title>
        <authorList>
            <person name="Copeland A."/>
            <person name="Lucas S."/>
            <person name="Lapidus A."/>
            <person name="Barry K."/>
            <person name="Detter J.C."/>
            <person name="Glavina T."/>
            <person name="Hammon N."/>
            <person name="Israni S."/>
            <person name="Pitluck S."/>
            <person name="Richardson P."/>
            <person name="Mackenzie C."/>
            <person name="Choudhary M."/>
            <person name="Larimer F."/>
            <person name="Hauser L.J."/>
            <person name="Land M."/>
            <person name="Donohue T.J."/>
            <person name="Kaplan S."/>
        </authorList>
    </citation>
    <scope>NUCLEOTIDE SEQUENCE [LARGE SCALE GENOMIC DNA]</scope>
    <source>
        <strain evidence="2">ATCC 17023 / DSM 158 / JCM 6121 / CCUG 31486 / LMG 2827 / NBRC 12203 / NCIMB 8253 / ATH 2.4.1.</strain>
    </source>
</reference>